<comment type="caution">
    <text evidence="1">The sequence shown here is derived from an EMBL/GenBank/DDBJ whole genome shotgun (WGS) entry which is preliminary data.</text>
</comment>
<dbReference type="EMBL" id="JARBDR010000342">
    <property type="protein sequence ID" value="KAJ8314037.1"/>
    <property type="molecule type" value="Genomic_DNA"/>
</dbReference>
<reference evidence="1 2" key="1">
    <citation type="submission" date="2022-12" db="EMBL/GenBank/DDBJ databases">
        <title>Chromosome-level genome of Tegillarca granosa.</title>
        <authorList>
            <person name="Kim J."/>
        </authorList>
    </citation>
    <scope>NUCLEOTIDE SEQUENCE [LARGE SCALE GENOMIC DNA]</scope>
    <source>
        <strain evidence="1">Teg-2019</strain>
        <tissue evidence="1">Adductor muscle</tissue>
    </source>
</reference>
<proteinExistence type="predicted"/>
<evidence type="ECO:0000313" key="2">
    <source>
        <dbReference type="Proteomes" id="UP001217089"/>
    </source>
</evidence>
<dbReference type="Proteomes" id="UP001217089">
    <property type="component" value="Unassembled WGS sequence"/>
</dbReference>
<gene>
    <name evidence="1" type="ORF">KUTeg_008598</name>
</gene>
<sequence>MAEALSVVKNEGLSVRLSAAKNGVPKSSLGDRLSGRVRKEAINGKALLLSPNDEKLLKETAKQKADLGIGFSKKRVISFKKKMVDPLRKEKQWYLFKNARGNEENSPQIMVPECSKMYFGVFKDVLTENNLLDKPMFIWNMDETLASLSHD</sequence>
<evidence type="ECO:0008006" key="3">
    <source>
        <dbReference type="Google" id="ProtNLM"/>
    </source>
</evidence>
<accession>A0ABQ9FDV4</accession>
<name>A0ABQ9FDV4_TEGGR</name>
<protein>
    <recommendedName>
        <fullName evidence="3">Transposase</fullName>
    </recommendedName>
</protein>
<keyword evidence="2" id="KW-1185">Reference proteome</keyword>
<evidence type="ECO:0000313" key="1">
    <source>
        <dbReference type="EMBL" id="KAJ8314037.1"/>
    </source>
</evidence>
<organism evidence="1 2">
    <name type="scientific">Tegillarca granosa</name>
    <name type="common">Malaysian cockle</name>
    <name type="synonym">Anadara granosa</name>
    <dbReference type="NCBI Taxonomy" id="220873"/>
    <lineage>
        <taxon>Eukaryota</taxon>
        <taxon>Metazoa</taxon>
        <taxon>Spiralia</taxon>
        <taxon>Lophotrochozoa</taxon>
        <taxon>Mollusca</taxon>
        <taxon>Bivalvia</taxon>
        <taxon>Autobranchia</taxon>
        <taxon>Pteriomorphia</taxon>
        <taxon>Arcoida</taxon>
        <taxon>Arcoidea</taxon>
        <taxon>Arcidae</taxon>
        <taxon>Tegillarca</taxon>
    </lineage>
</organism>